<evidence type="ECO:0000256" key="1">
    <source>
        <dbReference type="SAM" id="Phobius"/>
    </source>
</evidence>
<organism evidence="2 3">
    <name type="scientific">Methylorubrum rhodinum</name>
    <dbReference type="NCBI Taxonomy" id="29428"/>
    <lineage>
        <taxon>Bacteria</taxon>
        <taxon>Pseudomonadati</taxon>
        <taxon>Pseudomonadota</taxon>
        <taxon>Alphaproteobacteria</taxon>
        <taxon>Hyphomicrobiales</taxon>
        <taxon>Methylobacteriaceae</taxon>
        <taxon>Methylorubrum</taxon>
    </lineage>
</organism>
<comment type="caution">
    <text evidence="2">The sequence shown here is derived from an EMBL/GenBank/DDBJ whole genome shotgun (WGS) entry which is preliminary data.</text>
</comment>
<keyword evidence="1" id="KW-0812">Transmembrane</keyword>
<feature type="transmembrane region" description="Helical" evidence="1">
    <location>
        <begin position="6"/>
        <end position="24"/>
    </location>
</feature>
<keyword evidence="1" id="KW-0472">Membrane</keyword>
<protein>
    <submittedName>
        <fullName evidence="2">Uncharacterized protein</fullName>
    </submittedName>
</protein>
<evidence type="ECO:0000313" key="3">
    <source>
        <dbReference type="Proteomes" id="UP000583454"/>
    </source>
</evidence>
<keyword evidence="1" id="KW-1133">Transmembrane helix</keyword>
<proteinExistence type="predicted"/>
<dbReference type="Proteomes" id="UP000583454">
    <property type="component" value="Unassembled WGS sequence"/>
</dbReference>
<evidence type="ECO:0000313" key="2">
    <source>
        <dbReference type="EMBL" id="MBB5758162.1"/>
    </source>
</evidence>
<keyword evidence="3" id="KW-1185">Reference proteome</keyword>
<sequence>MSWMDIYVIFGIPAIVLTLAYGAVRLHEWDLDRHSPPGE</sequence>
<dbReference type="AlphaFoldDB" id="A0A840ZJA6"/>
<reference evidence="2 3" key="1">
    <citation type="submission" date="2020-08" db="EMBL/GenBank/DDBJ databases">
        <title>Genomic Encyclopedia of Type Strains, Phase IV (KMG-IV): sequencing the most valuable type-strain genomes for metagenomic binning, comparative biology and taxonomic classification.</title>
        <authorList>
            <person name="Goeker M."/>
        </authorList>
    </citation>
    <scope>NUCLEOTIDE SEQUENCE [LARGE SCALE GENOMIC DNA]</scope>
    <source>
        <strain evidence="2 3">DSM 2163</strain>
    </source>
</reference>
<name>A0A840ZJA6_9HYPH</name>
<accession>A0A840ZJA6</accession>
<dbReference type="EMBL" id="JACHOP010000011">
    <property type="protein sequence ID" value="MBB5758162.1"/>
    <property type="molecule type" value="Genomic_DNA"/>
</dbReference>
<gene>
    <name evidence="2" type="ORF">HNR00_002880</name>
</gene>